<dbReference type="SUPFAM" id="SSF53448">
    <property type="entry name" value="Nucleotide-diphospho-sugar transferases"/>
    <property type="match status" value="1"/>
</dbReference>
<name>A0A7X5LND6_9ALTE</name>
<dbReference type="AlphaFoldDB" id="A0A7X5LND6"/>
<dbReference type="PANTHER" id="PTHR43685:SF2">
    <property type="entry name" value="GLYCOSYLTRANSFERASE 2-LIKE DOMAIN-CONTAINING PROTEIN"/>
    <property type="match status" value="1"/>
</dbReference>
<reference evidence="4 5" key="1">
    <citation type="submission" date="2020-01" db="EMBL/GenBank/DDBJ databases">
        <authorList>
            <person name="Chen J."/>
            <person name="Zhu S."/>
            <person name="Yang J."/>
        </authorList>
    </citation>
    <scope>NUCLEOTIDE SEQUENCE [LARGE SCALE GENOMIC DNA]</scope>
    <source>
        <strain evidence="4 5">345S023</strain>
    </source>
</reference>
<keyword evidence="5" id="KW-1185">Reference proteome</keyword>
<keyword evidence="1 4" id="KW-0808">Transferase</keyword>
<dbReference type="GO" id="GO:0016740">
    <property type="term" value="F:transferase activity"/>
    <property type="evidence" value="ECO:0007669"/>
    <property type="project" value="UniProtKB-KW"/>
</dbReference>
<sequence>MRFSVVTLVKGRKRQLENLLESIKAGSLIPDEIVVVWMETPTPQSHVTDTELNLKQVYIEDAVLPLAEARNVGFQNTSFENIVFLDVDCICSPTVLENLLAHVTDNTIISAYARYLPYMPLKGNYPLIAPDALTHPKRAELSTFETLPHKKFWSLVFALKRKSFNLIGGFDEGFTGYGGEDTDFAERFNAMGFAFMLVKDEVLHQYHLKYTPPLNYLSEIVHNANRFFSKHNYFPMYSWLQHFCDRGFVAFNENKHQFDVICLPSQSDITNALSTQPY</sequence>
<comment type="caution">
    <text evidence="4">The sequence shown here is derived from an EMBL/GenBank/DDBJ whole genome shotgun (WGS) entry which is preliminary data.</text>
</comment>
<organism evidence="4 5">
    <name type="scientific">Alteromonas profundi</name>
    <dbReference type="NCBI Taxonomy" id="2696062"/>
    <lineage>
        <taxon>Bacteria</taxon>
        <taxon>Pseudomonadati</taxon>
        <taxon>Pseudomonadota</taxon>
        <taxon>Gammaproteobacteria</taxon>
        <taxon>Alteromonadales</taxon>
        <taxon>Alteromonadaceae</taxon>
        <taxon>Alteromonas/Salinimonas group</taxon>
        <taxon>Alteromonas</taxon>
    </lineage>
</organism>
<evidence type="ECO:0000313" key="4">
    <source>
        <dbReference type="EMBL" id="NDV92561.1"/>
    </source>
</evidence>
<dbReference type="InterPro" id="IPR001173">
    <property type="entry name" value="Glyco_trans_2-like"/>
</dbReference>
<dbReference type="InterPro" id="IPR029044">
    <property type="entry name" value="Nucleotide-diphossugar_trans"/>
</dbReference>
<dbReference type="Pfam" id="PF02709">
    <property type="entry name" value="Glyco_transf_7C"/>
    <property type="match status" value="1"/>
</dbReference>
<dbReference type="Proteomes" id="UP000470213">
    <property type="component" value="Unassembled WGS sequence"/>
</dbReference>
<feature type="domain" description="Galactosyltransferase C-terminal" evidence="3">
    <location>
        <begin position="145"/>
        <end position="208"/>
    </location>
</feature>
<evidence type="ECO:0000256" key="1">
    <source>
        <dbReference type="ARBA" id="ARBA00022679"/>
    </source>
</evidence>
<dbReference type="RefSeq" id="WP_163087382.1">
    <property type="nucleotide sequence ID" value="NZ_JAAAWN010000024.1"/>
</dbReference>
<evidence type="ECO:0000259" key="3">
    <source>
        <dbReference type="Pfam" id="PF02709"/>
    </source>
</evidence>
<dbReference type="Pfam" id="PF00535">
    <property type="entry name" value="Glycos_transf_2"/>
    <property type="match status" value="1"/>
</dbReference>
<evidence type="ECO:0000313" key="5">
    <source>
        <dbReference type="Proteomes" id="UP000470213"/>
    </source>
</evidence>
<proteinExistence type="predicted"/>
<dbReference type="PANTHER" id="PTHR43685">
    <property type="entry name" value="GLYCOSYLTRANSFERASE"/>
    <property type="match status" value="1"/>
</dbReference>
<dbReference type="Gene3D" id="3.90.550.10">
    <property type="entry name" value="Spore Coat Polysaccharide Biosynthesis Protein SpsA, Chain A"/>
    <property type="match status" value="1"/>
</dbReference>
<gene>
    <name evidence="4" type="ORF">GTH32_15410</name>
</gene>
<feature type="domain" description="Glycosyltransferase 2-like" evidence="2">
    <location>
        <begin position="4"/>
        <end position="130"/>
    </location>
</feature>
<accession>A0A7X5LND6</accession>
<protein>
    <submittedName>
        <fullName evidence="4">Glycosyltransferase</fullName>
    </submittedName>
</protein>
<dbReference type="InterPro" id="IPR050834">
    <property type="entry name" value="Glycosyltransf_2"/>
</dbReference>
<evidence type="ECO:0000259" key="2">
    <source>
        <dbReference type="Pfam" id="PF00535"/>
    </source>
</evidence>
<dbReference type="InterPro" id="IPR027791">
    <property type="entry name" value="Galactosyl_T_C"/>
</dbReference>
<dbReference type="EMBL" id="JAAAWN010000024">
    <property type="protein sequence ID" value="NDV92561.1"/>
    <property type="molecule type" value="Genomic_DNA"/>
</dbReference>